<keyword evidence="3 6" id="KW-0489">Methyltransferase</keyword>
<comment type="caution">
    <text evidence="6">Lacks conserved residue(s) required for the propagation of feature annotation.</text>
</comment>
<comment type="function">
    <text evidence="6">Specifically methylates the N7 position of guanine in position 527 of 16S rRNA.</text>
</comment>
<dbReference type="HAMAP" id="MF_00074">
    <property type="entry name" value="16SrRNA_methyltr_G"/>
    <property type="match status" value="1"/>
</dbReference>
<dbReference type="PANTHER" id="PTHR31760">
    <property type="entry name" value="S-ADENOSYL-L-METHIONINE-DEPENDENT METHYLTRANSFERASES SUPERFAMILY PROTEIN"/>
    <property type="match status" value="1"/>
</dbReference>
<evidence type="ECO:0000256" key="5">
    <source>
        <dbReference type="ARBA" id="ARBA00022691"/>
    </source>
</evidence>
<dbReference type="Gene3D" id="3.40.50.150">
    <property type="entry name" value="Vaccinia Virus protein VP39"/>
    <property type="match status" value="1"/>
</dbReference>
<reference evidence="8" key="1">
    <citation type="submission" date="2016-10" db="EMBL/GenBank/DDBJ databases">
        <authorList>
            <person name="Varghese N."/>
            <person name="Submissions S."/>
        </authorList>
    </citation>
    <scope>NUCLEOTIDE SEQUENCE [LARGE SCALE GENOMIC DNA]</scope>
    <source>
        <strain evidence="8">DSM 10146</strain>
    </source>
</reference>
<dbReference type="STRING" id="282683.SAMN04488105_103193"/>
<dbReference type="Proteomes" id="UP000198994">
    <property type="component" value="Unassembled WGS sequence"/>
</dbReference>
<feature type="binding site" evidence="6">
    <location>
        <position position="140"/>
    </location>
    <ligand>
        <name>S-adenosyl-L-methionine</name>
        <dbReference type="ChEBI" id="CHEBI:59789"/>
    </ligand>
</feature>
<keyword evidence="1 6" id="KW-0963">Cytoplasm</keyword>
<evidence type="ECO:0000313" key="7">
    <source>
        <dbReference type="EMBL" id="SDE39565.1"/>
    </source>
</evidence>
<keyword evidence="2 6" id="KW-0698">rRNA processing</keyword>
<evidence type="ECO:0000256" key="6">
    <source>
        <dbReference type="HAMAP-Rule" id="MF_00074"/>
    </source>
</evidence>
<keyword evidence="8" id="KW-1185">Reference proteome</keyword>
<proteinExistence type="inferred from homology"/>
<sequence>MTVLDPRLPGLDVSRETQEKLDHLVALLAKWSPRINLVSRTTLEDSWTRHILDSAQVFSVPEVHSGHWADFGSGGGFPGLVVAILAQELAPDLKVTLVESDQRKSVFLRTALRETKVDAQILNERIEKVSPLQADVISARALADLTALLAFADRHMSKTGRAVFLKGANWKKELEAARESWKFDCAERKSITDPNAVVLSIGALTHV</sequence>
<dbReference type="PIRSF" id="PIRSF003078">
    <property type="entry name" value="GidB"/>
    <property type="match status" value="1"/>
</dbReference>
<accession>A0A1G7CM87</accession>
<dbReference type="PANTHER" id="PTHR31760:SF0">
    <property type="entry name" value="S-ADENOSYL-L-METHIONINE-DEPENDENT METHYLTRANSFERASES SUPERFAMILY PROTEIN"/>
    <property type="match status" value="1"/>
</dbReference>
<dbReference type="RefSeq" id="WP_089956352.1">
    <property type="nucleotide sequence ID" value="NZ_FNAV01000003.1"/>
</dbReference>
<name>A0A1G7CM87_9RHOB</name>
<comment type="similarity">
    <text evidence="6">Belongs to the methyltransferase superfamily. RNA methyltransferase RsmG family.</text>
</comment>
<gene>
    <name evidence="6" type="primary">rsmG</name>
    <name evidence="7" type="ORF">SAMN04488105_103193</name>
</gene>
<dbReference type="SUPFAM" id="SSF53335">
    <property type="entry name" value="S-adenosyl-L-methionine-dependent methyltransferases"/>
    <property type="match status" value="1"/>
</dbReference>
<dbReference type="AlphaFoldDB" id="A0A1G7CM87"/>
<dbReference type="NCBIfam" id="TIGR00138">
    <property type="entry name" value="rsmG_gidB"/>
    <property type="match status" value="1"/>
</dbReference>
<organism evidence="7 8">
    <name type="scientific">Salipiger thiooxidans</name>
    <dbReference type="NCBI Taxonomy" id="282683"/>
    <lineage>
        <taxon>Bacteria</taxon>
        <taxon>Pseudomonadati</taxon>
        <taxon>Pseudomonadota</taxon>
        <taxon>Alphaproteobacteria</taxon>
        <taxon>Rhodobacterales</taxon>
        <taxon>Roseobacteraceae</taxon>
        <taxon>Salipiger</taxon>
    </lineage>
</organism>
<comment type="subcellular location">
    <subcellularLocation>
        <location evidence="6">Cytoplasm</location>
    </subcellularLocation>
</comment>
<dbReference type="EMBL" id="FNAV01000003">
    <property type="protein sequence ID" value="SDE39565.1"/>
    <property type="molecule type" value="Genomic_DNA"/>
</dbReference>
<dbReference type="OrthoDB" id="9808773at2"/>
<dbReference type="InterPro" id="IPR003682">
    <property type="entry name" value="rRNA_ssu_MeTfrase_G"/>
</dbReference>
<protein>
    <recommendedName>
        <fullName evidence="6">Ribosomal RNA small subunit methyltransferase G</fullName>
        <ecNumber evidence="6">2.1.1.170</ecNumber>
    </recommendedName>
    <alternativeName>
        <fullName evidence="6">16S rRNA 7-methylguanosine methyltransferase</fullName>
        <shortName evidence="6">16S rRNA m7G methyltransferase</shortName>
    </alternativeName>
</protein>
<keyword evidence="5 6" id="KW-0949">S-adenosyl-L-methionine</keyword>
<evidence type="ECO:0000256" key="2">
    <source>
        <dbReference type="ARBA" id="ARBA00022552"/>
    </source>
</evidence>
<feature type="binding site" evidence="6">
    <location>
        <begin position="126"/>
        <end position="127"/>
    </location>
    <ligand>
        <name>S-adenosyl-L-methionine</name>
        <dbReference type="ChEBI" id="CHEBI:59789"/>
    </ligand>
</feature>
<comment type="catalytic activity">
    <reaction evidence="6">
        <text>guanosine(527) in 16S rRNA + S-adenosyl-L-methionine = N(7)-methylguanosine(527) in 16S rRNA + S-adenosyl-L-homocysteine</text>
        <dbReference type="Rhea" id="RHEA:42732"/>
        <dbReference type="Rhea" id="RHEA-COMP:10209"/>
        <dbReference type="Rhea" id="RHEA-COMP:10210"/>
        <dbReference type="ChEBI" id="CHEBI:57856"/>
        <dbReference type="ChEBI" id="CHEBI:59789"/>
        <dbReference type="ChEBI" id="CHEBI:74269"/>
        <dbReference type="ChEBI" id="CHEBI:74480"/>
        <dbReference type="EC" id="2.1.1.170"/>
    </reaction>
</comment>
<feature type="binding site" evidence="6">
    <location>
        <position position="77"/>
    </location>
    <ligand>
        <name>S-adenosyl-L-methionine</name>
        <dbReference type="ChEBI" id="CHEBI:59789"/>
    </ligand>
</feature>
<dbReference type="GO" id="GO:0070043">
    <property type="term" value="F:rRNA (guanine-N7-)-methyltransferase activity"/>
    <property type="evidence" value="ECO:0007669"/>
    <property type="project" value="UniProtKB-UniRule"/>
</dbReference>
<evidence type="ECO:0000313" key="8">
    <source>
        <dbReference type="Proteomes" id="UP000198994"/>
    </source>
</evidence>
<evidence type="ECO:0000256" key="3">
    <source>
        <dbReference type="ARBA" id="ARBA00022603"/>
    </source>
</evidence>
<dbReference type="InterPro" id="IPR029063">
    <property type="entry name" value="SAM-dependent_MTases_sf"/>
</dbReference>
<dbReference type="GO" id="GO:0005829">
    <property type="term" value="C:cytosol"/>
    <property type="evidence" value="ECO:0007669"/>
    <property type="project" value="TreeGrafter"/>
</dbReference>
<evidence type="ECO:0000256" key="1">
    <source>
        <dbReference type="ARBA" id="ARBA00022490"/>
    </source>
</evidence>
<dbReference type="Pfam" id="PF02527">
    <property type="entry name" value="GidB"/>
    <property type="match status" value="1"/>
</dbReference>
<dbReference type="EC" id="2.1.1.170" evidence="6"/>
<feature type="binding site" evidence="6">
    <location>
        <position position="72"/>
    </location>
    <ligand>
        <name>S-adenosyl-L-methionine</name>
        <dbReference type="ChEBI" id="CHEBI:59789"/>
    </ligand>
</feature>
<evidence type="ECO:0000256" key="4">
    <source>
        <dbReference type="ARBA" id="ARBA00022679"/>
    </source>
</evidence>
<keyword evidence="4 6" id="KW-0808">Transferase</keyword>